<dbReference type="GeneID" id="81370925"/>
<evidence type="ECO:0000256" key="3">
    <source>
        <dbReference type="SAM" id="SignalP"/>
    </source>
</evidence>
<feature type="region of interest" description="Disordered" evidence="1">
    <location>
        <begin position="235"/>
        <end position="258"/>
    </location>
</feature>
<organism evidence="4 5">
    <name type="scientific">Penicillium cosmopolitanum</name>
    <dbReference type="NCBI Taxonomy" id="1131564"/>
    <lineage>
        <taxon>Eukaryota</taxon>
        <taxon>Fungi</taxon>
        <taxon>Dikarya</taxon>
        <taxon>Ascomycota</taxon>
        <taxon>Pezizomycotina</taxon>
        <taxon>Eurotiomycetes</taxon>
        <taxon>Eurotiomycetidae</taxon>
        <taxon>Eurotiales</taxon>
        <taxon>Aspergillaceae</taxon>
        <taxon>Penicillium</taxon>
    </lineage>
</organism>
<gene>
    <name evidence="4" type="ORF">N7509_007308</name>
</gene>
<feature type="compositionally biased region" description="Acidic residues" evidence="1">
    <location>
        <begin position="242"/>
        <end position="252"/>
    </location>
</feature>
<keyword evidence="2" id="KW-0812">Transmembrane</keyword>
<feature type="transmembrane region" description="Helical" evidence="2">
    <location>
        <begin position="193"/>
        <end position="219"/>
    </location>
</feature>
<protein>
    <submittedName>
        <fullName evidence="4">Uncharacterized protein</fullName>
    </submittedName>
</protein>
<evidence type="ECO:0000256" key="1">
    <source>
        <dbReference type="SAM" id="MobiDB-lite"/>
    </source>
</evidence>
<keyword evidence="2" id="KW-1133">Transmembrane helix</keyword>
<keyword evidence="2" id="KW-0472">Membrane</keyword>
<feature type="region of interest" description="Disordered" evidence="1">
    <location>
        <begin position="278"/>
        <end position="303"/>
    </location>
</feature>
<feature type="signal peptide" evidence="3">
    <location>
        <begin position="1"/>
        <end position="24"/>
    </location>
</feature>
<reference evidence="4" key="2">
    <citation type="journal article" date="2023" name="IMA Fungus">
        <title>Comparative genomic study of the Penicillium genus elucidates a diverse pangenome and 15 lateral gene transfer events.</title>
        <authorList>
            <person name="Petersen C."/>
            <person name="Sorensen T."/>
            <person name="Nielsen M.R."/>
            <person name="Sondergaard T.E."/>
            <person name="Sorensen J.L."/>
            <person name="Fitzpatrick D.A."/>
            <person name="Frisvad J.C."/>
            <person name="Nielsen K.L."/>
        </authorList>
    </citation>
    <scope>NUCLEOTIDE SEQUENCE</scope>
    <source>
        <strain evidence="4">IBT 29677</strain>
    </source>
</reference>
<keyword evidence="5" id="KW-1185">Reference proteome</keyword>
<dbReference type="EMBL" id="JAPZBU010000008">
    <property type="protein sequence ID" value="KAJ5391818.1"/>
    <property type="molecule type" value="Genomic_DNA"/>
</dbReference>
<accession>A0A9W9VYJ4</accession>
<evidence type="ECO:0000256" key="2">
    <source>
        <dbReference type="SAM" id="Phobius"/>
    </source>
</evidence>
<sequence length="303" mass="33440">MITLCPRAWAVTVLLLTSVHTAISHPIQSSQWVGSRDINDANTQHARTPYDEGRSFSSLESAQAKFKLSNSVNSDPAIEGEELDNSYTPGDDVPAKSVVSVLIPVSPISVNSHEFYGYDDELGSDPINLVEVTNKKYGQMLGHPKIPYDAIHGYESEFYSSGPRYSSGHYITFLSYRVSIPLMKFFPASFPAFPLPGIFTTVIVLLALVWVAILAIGLVEFGNYLWNGHDEANETGQRSVEDGLDDDSEEYELSEHSEMSKLPLHPVEFPMLVAEGPDHEGSLLMSSTSDLESESEVDNHRVI</sequence>
<evidence type="ECO:0000313" key="4">
    <source>
        <dbReference type="EMBL" id="KAJ5391818.1"/>
    </source>
</evidence>
<reference evidence="4" key="1">
    <citation type="submission" date="2022-12" db="EMBL/GenBank/DDBJ databases">
        <authorList>
            <person name="Petersen C."/>
        </authorList>
    </citation>
    <scope>NUCLEOTIDE SEQUENCE</scope>
    <source>
        <strain evidence="4">IBT 29677</strain>
    </source>
</reference>
<dbReference type="OrthoDB" id="4357234at2759"/>
<dbReference type="AlphaFoldDB" id="A0A9W9VYJ4"/>
<proteinExistence type="predicted"/>
<comment type="caution">
    <text evidence="4">The sequence shown here is derived from an EMBL/GenBank/DDBJ whole genome shotgun (WGS) entry which is preliminary data.</text>
</comment>
<dbReference type="RefSeq" id="XP_056487496.1">
    <property type="nucleotide sequence ID" value="XM_056631945.1"/>
</dbReference>
<dbReference type="Proteomes" id="UP001147747">
    <property type="component" value="Unassembled WGS sequence"/>
</dbReference>
<feature type="chain" id="PRO_5040775723" evidence="3">
    <location>
        <begin position="25"/>
        <end position="303"/>
    </location>
</feature>
<name>A0A9W9VYJ4_9EURO</name>
<keyword evidence="3" id="KW-0732">Signal</keyword>
<evidence type="ECO:0000313" key="5">
    <source>
        <dbReference type="Proteomes" id="UP001147747"/>
    </source>
</evidence>